<dbReference type="Gene3D" id="3.80.10.10">
    <property type="entry name" value="Ribonuclease Inhibitor"/>
    <property type="match status" value="1"/>
</dbReference>
<dbReference type="SUPFAM" id="SSF52047">
    <property type="entry name" value="RNI-like"/>
    <property type="match status" value="1"/>
</dbReference>
<evidence type="ECO:0000256" key="1">
    <source>
        <dbReference type="ARBA" id="ARBA00004479"/>
    </source>
</evidence>
<sequence length="142" mass="15558">MGGNIMPSLFNLTSLQTLNLAFNMFNQLSAVLRSDLEKLANLTHLNLSNSGLLEGQVPISISRLTKLVSLDLSQDFHPHTLKLEKPDLGILIRNLSNLKQLYLDGVNISSSGTKWCQTISDSAPGLQTLSLRVNTVVNLESQ</sequence>
<keyword evidence="2" id="KW-0812">Transmembrane</keyword>
<evidence type="ECO:0000256" key="4">
    <source>
        <dbReference type="ARBA" id="ARBA00022989"/>
    </source>
</evidence>
<dbReference type="PANTHER" id="PTHR48061:SF2">
    <property type="entry name" value="RECEPTOR LIKE PROTEIN 30-LIKE"/>
    <property type="match status" value="1"/>
</dbReference>
<dbReference type="RefSeq" id="XP_039129136.1">
    <property type="nucleotide sequence ID" value="XM_039273202.1"/>
</dbReference>
<protein>
    <submittedName>
        <fullName evidence="8">Receptor-like protein 7</fullName>
    </submittedName>
</protein>
<organism evidence="7 8">
    <name type="scientific">Dioscorea cayennensis subsp. rotundata</name>
    <name type="common">White Guinea yam</name>
    <name type="synonym">Dioscorea rotundata</name>
    <dbReference type="NCBI Taxonomy" id="55577"/>
    <lineage>
        <taxon>Eukaryota</taxon>
        <taxon>Viridiplantae</taxon>
        <taxon>Streptophyta</taxon>
        <taxon>Embryophyta</taxon>
        <taxon>Tracheophyta</taxon>
        <taxon>Spermatophyta</taxon>
        <taxon>Magnoliopsida</taxon>
        <taxon>Liliopsida</taxon>
        <taxon>Dioscoreales</taxon>
        <taxon>Dioscoreaceae</taxon>
        <taxon>Dioscorea</taxon>
    </lineage>
</organism>
<dbReference type="PANTHER" id="PTHR48061">
    <property type="entry name" value="LEUCINE-RICH REPEAT RECEPTOR PROTEIN KINASE EMS1-LIKE-RELATED"/>
    <property type="match status" value="1"/>
</dbReference>
<keyword evidence="6" id="KW-0325">Glycoprotein</keyword>
<proteinExistence type="predicted"/>
<comment type="subcellular location">
    <subcellularLocation>
        <location evidence="1">Membrane</location>
        <topology evidence="1">Single-pass type I membrane protein</topology>
    </subcellularLocation>
</comment>
<name>A0AB40BRA5_DIOCR</name>
<dbReference type="GeneID" id="120265332"/>
<accession>A0AB40BRA5</accession>
<keyword evidence="5" id="KW-0472">Membrane</keyword>
<evidence type="ECO:0000256" key="2">
    <source>
        <dbReference type="ARBA" id="ARBA00022692"/>
    </source>
</evidence>
<reference evidence="8" key="1">
    <citation type="submission" date="2025-08" db="UniProtKB">
        <authorList>
            <consortium name="RefSeq"/>
        </authorList>
    </citation>
    <scope>IDENTIFICATION</scope>
</reference>
<dbReference type="Proteomes" id="UP001515500">
    <property type="component" value="Chromosome 7"/>
</dbReference>
<keyword evidence="7" id="KW-1185">Reference proteome</keyword>
<dbReference type="AlphaFoldDB" id="A0AB40BRA5"/>
<dbReference type="GO" id="GO:0016020">
    <property type="term" value="C:membrane"/>
    <property type="evidence" value="ECO:0007669"/>
    <property type="project" value="UniProtKB-SubCell"/>
</dbReference>
<evidence type="ECO:0000256" key="5">
    <source>
        <dbReference type="ARBA" id="ARBA00023136"/>
    </source>
</evidence>
<evidence type="ECO:0000256" key="6">
    <source>
        <dbReference type="ARBA" id="ARBA00023180"/>
    </source>
</evidence>
<dbReference type="InterPro" id="IPR032675">
    <property type="entry name" value="LRR_dom_sf"/>
</dbReference>
<keyword evidence="4" id="KW-1133">Transmembrane helix</keyword>
<evidence type="ECO:0000256" key="3">
    <source>
        <dbReference type="ARBA" id="ARBA00022729"/>
    </source>
</evidence>
<evidence type="ECO:0000313" key="8">
    <source>
        <dbReference type="RefSeq" id="XP_039129136.1"/>
    </source>
</evidence>
<keyword evidence="3" id="KW-0732">Signal</keyword>
<evidence type="ECO:0000313" key="7">
    <source>
        <dbReference type="Proteomes" id="UP001515500"/>
    </source>
</evidence>
<gene>
    <name evidence="8" type="primary">LOC120265332</name>
</gene>
<dbReference type="InterPro" id="IPR046956">
    <property type="entry name" value="RLP23-like"/>
</dbReference>